<keyword evidence="2" id="KW-1185">Reference proteome</keyword>
<dbReference type="EMBL" id="JBBEUB010000004">
    <property type="protein sequence ID" value="MEJ2903680.1"/>
    <property type="molecule type" value="Genomic_DNA"/>
</dbReference>
<name>A0ABU8NN41_9SPHI</name>
<accession>A0ABU8NN41</accession>
<dbReference type="Gene3D" id="3.10.580.10">
    <property type="entry name" value="CBS-domain"/>
    <property type="match status" value="1"/>
</dbReference>
<reference evidence="1 2" key="1">
    <citation type="submission" date="2024-03" db="EMBL/GenBank/DDBJ databases">
        <title>Sequence of Lycoming College Course Isolates.</title>
        <authorList>
            <person name="Plotts O."/>
            <person name="Newman J."/>
        </authorList>
    </citation>
    <scope>NUCLEOTIDE SEQUENCE [LARGE SCALE GENOMIC DNA]</scope>
    <source>
        <strain evidence="1 2">CJB-3</strain>
    </source>
</reference>
<organism evidence="1 2">
    <name type="scientific">Pedobacter panaciterrae</name>
    <dbReference type="NCBI Taxonomy" id="363849"/>
    <lineage>
        <taxon>Bacteria</taxon>
        <taxon>Pseudomonadati</taxon>
        <taxon>Bacteroidota</taxon>
        <taxon>Sphingobacteriia</taxon>
        <taxon>Sphingobacteriales</taxon>
        <taxon>Sphingobacteriaceae</taxon>
        <taxon>Pedobacter</taxon>
    </lineage>
</organism>
<gene>
    <name evidence="1" type="ORF">WAE58_14645</name>
</gene>
<sequence length="100" mass="11683">MGVNVQGKEVFLLECGSDRHVGLHSEQLVIEVIDIMLKQELYTMPVFYNKKYIGVVRFKDLISFLTHEEREENLIFHKLNYSIESVMIMLTERGELAYTA</sequence>
<dbReference type="Proteomes" id="UP001378956">
    <property type="component" value="Unassembled WGS sequence"/>
</dbReference>
<protein>
    <submittedName>
        <fullName evidence="1">CBS domain-containing protein</fullName>
    </submittedName>
</protein>
<dbReference type="SUPFAM" id="SSF54631">
    <property type="entry name" value="CBS-domain pair"/>
    <property type="match status" value="1"/>
</dbReference>
<comment type="caution">
    <text evidence="1">The sequence shown here is derived from an EMBL/GenBank/DDBJ whole genome shotgun (WGS) entry which is preliminary data.</text>
</comment>
<evidence type="ECO:0000313" key="2">
    <source>
        <dbReference type="Proteomes" id="UP001378956"/>
    </source>
</evidence>
<proteinExistence type="predicted"/>
<dbReference type="RefSeq" id="WP_172660210.1">
    <property type="nucleotide sequence ID" value="NZ_CBFGNQ010000010.1"/>
</dbReference>
<dbReference type="InterPro" id="IPR046342">
    <property type="entry name" value="CBS_dom_sf"/>
</dbReference>
<evidence type="ECO:0000313" key="1">
    <source>
        <dbReference type="EMBL" id="MEJ2903680.1"/>
    </source>
</evidence>